<comment type="caution">
    <text evidence="2">The sequence shown here is derived from an EMBL/GenBank/DDBJ whole genome shotgun (WGS) entry which is preliminary data.</text>
</comment>
<feature type="transmembrane region" description="Helical" evidence="1">
    <location>
        <begin position="7"/>
        <end position="28"/>
    </location>
</feature>
<keyword evidence="3" id="KW-1185">Reference proteome</keyword>
<dbReference type="EMBL" id="VUNL01000013">
    <property type="protein sequence ID" value="MSV25665.1"/>
    <property type="molecule type" value="Genomic_DNA"/>
</dbReference>
<evidence type="ECO:0000256" key="1">
    <source>
        <dbReference type="SAM" id="Phobius"/>
    </source>
</evidence>
<dbReference type="Gene3D" id="3.30.700.10">
    <property type="entry name" value="Glycoprotein, Type 4 Pilin"/>
    <property type="match status" value="1"/>
</dbReference>
<keyword evidence="1" id="KW-1133">Transmembrane helix</keyword>
<sequence>MERRISGFILAELMVVIMILGILSAMAAPSVLRFYRQAALEYETEHLLADLRRIRSMSRQCNEPAYGYGQNSVWIQKVFINLNADSYDIWAKGGTLKYSKRFSHKLMPMIKMSWPNAGGDSEFSFRWNSGLTSKGMMGTIVLMVRGHPEEQRWIRINRSGRLRIERGGKW</sequence>
<dbReference type="RefSeq" id="WP_154621423.1">
    <property type="nucleotide sequence ID" value="NZ_CBCTNG010000021.1"/>
</dbReference>
<dbReference type="InterPro" id="IPR045584">
    <property type="entry name" value="Pilin-like"/>
</dbReference>
<evidence type="ECO:0000313" key="3">
    <source>
        <dbReference type="Proteomes" id="UP000430222"/>
    </source>
</evidence>
<accession>A0A6I2UZ77</accession>
<organism evidence="2 3">
    <name type="scientific">Selenomonas montiformis</name>
    <dbReference type="NCBI Taxonomy" id="2652285"/>
    <lineage>
        <taxon>Bacteria</taxon>
        <taxon>Bacillati</taxon>
        <taxon>Bacillota</taxon>
        <taxon>Negativicutes</taxon>
        <taxon>Selenomonadales</taxon>
        <taxon>Selenomonadaceae</taxon>
        <taxon>Selenomonas</taxon>
    </lineage>
</organism>
<keyword evidence="1" id="KW-0472">Membrane</keyword>
<reference evidence="2 3" key="1">
    <citation type="submission" date="2019-08" db="EMBL/GenBank/DDBJ databases">
        <title>In-depth cultivation of the pig gut microbiome towards novel bacterial diversity and tailored functional studies.</title>
        <authorList>
            <person name="Wylensek D."/>
            <person name="Hitch T.C.A."/>
            <person name="Clavel T."/>
        </authorList>
    </citation>
    <scope>NUCLEOTIDE SEQUENCE [LARGE SCALE GENOMIC DNA]</scope>
    <source>
        <strain evidence="3">WCA-380-WT-3B3</strain>
    </source>
</reference>
<gene>
    <name evidence="2" type="ORF">FYJ78_10925</name>
</gene>
<evidence type="ECO:0000313" key="2">
    <source>
        <dbReference type="EMBL" id="MSV25665.1"/>
    </source>
</evidence>
<proteinExistence type="predicted"/>
<dbReference type="Proteomes" id="UP000430222">
    <property type="component" value="Unassembled WGS sequence"/>
</dbReference>
<keyword evidence="1" id="KW-0812">Transmembrane</keyword>
<dbReference type="SUPFAM" id="SSF54523">
    <property type="entry name" value="Pili subunits"/>
    <property type="match status" value="1"/>
</dbReference>
<name>A0A6I2UZ77_9FIRM</name>
<dbReference type="AlphaFoldDB" id="A0A6I2UZ77"/>
<protein>
    <submittedName>
        <fullName evidence="2">Type II secretion system protein</fullName>
    </submittedName>
</protein>